<comment type="function">
    <text evidence="9">Serine protease involved in intramembrane proteolysis.</text>
</comment>
<dbReference type="GO" id="GO:0016020">
    <property type="term" value="C:membrane"/>
    <property type="evidence" value="ECO:0007669"/>
    <property type="project" value="UniProtKB-SubCell"/>
</dbReference>
<dbReference type="EMBL" id="OU503049">
    <property type="protein sequence ID" value="CAI9776416.1"/>
    <property type="molecule type" value="Genomic_DNA"/>
</dbReference>
<feature type="compositionally biased region" description="Basic and acidic residues" evidence="10">
    <location>
        <begin position="397"/>
        <end position="408"/>
    </location>
</feature>
<feature type="transmembrane region" description="Helical" evidence="9">
    <location>
        <begin position="241"/>
        <end position="259"/>
    </location>
</feature>
<comment type="catalytic activity">
    <reaction evidence="1 9">
        <text>Cleaves type-1 transmembrane domains using a catalytic dyad composed of serine and histidine that are contributed by different transmembrane domains.</text>
        <dbReference type="EC" id="3.4.21.105"/>
    </reaction>
</comment>
<dbReference type="FunFam" id="1.20.1540.10:FF:000019">
    <property type="entry name" value="RHOMBOID-like protein"/>
    <property type="match status" value="1"/>
</dbReference>
<dbReference type="Pfam" id="PF10539">
    <property type="entry name" value="Dev_Cell_Death"/>
    <property type="match status" value="1"/>
</dbReference>
<accession>A0AAD1ZV79</accession>
<evidence type="ECO:0000313" key="13">
    <source>
        <dbReference type="Proteomes" id="UP000834106"/>
    </source>
</evidence>
<feature type="domain" description="DCD" evidence="11">
    <location>
        <begin position="668"/>
        <end position="795"/>
    </location>
</feature>
<feature type="compositionally biased region" description="Basic residues" evidence="10">
    <location>
        <begin position="627"/>
        <end position="638"/>
    </location>
</feature>
<dbReference type="SMART" id="SM00767">
    <property type="entry name" value="DCD"/>
    <property type="match status" value="1"/>
</dbReference>
<proteinExistence type="inferred from homology"/>
<keyword evidence="5 9" id="KW-0378">Hydrolase</keyword>
<feature type="compositionally biased region" description="Basic and acidic residues" evidence="10">
    <location>
        <begin position="1073"/>
        <end position="1084"/>
    </location>
</feature>
<feature type="compositionally biased region" description="Basic and acidic residues" evidence="10">
    <location>
        <begin position="909"/>
        <end position="949"/>
    </location>
</feature>
<feature type="region of interest" description="Disordered" evidence="10">
    <location>
        <begin position="1067"/>
        <end position="1091"/>
    </location>
</feature>
<evidence type="ECO:0000256" key="7">
    <source>
        <dbReference type="ARBA" id="ARBA00022989"/>
    </source>
</evidence>
<gene>
    <name evidence="12" type="ORF">FPE_LOCUS23846</name>
</gene>
<comment type="similarity">
    <text evidence="3 9">Belongs to the peptidase S54 family.</text>
</comment>
<feature type="region of interest" description="Disordered" evidence="10">
    <location>
        <begin position="397"/>
        <end position="663"/>
    </location>
</feature>
<keyword evidence="7 9" id="KW-1133">Transmembrane helix</keyword>
<dbReference type="Proteomes" id="UP000834106">
    <property type="component" value="Chromosome 14"/>
</dbReference>
<dbReference type="AlphaFoldDB" id="A0AAD1ZV79"/>
<dbReference type="GO" id="GO:0004252">
    <property type="term" value="F:serine-type endopeptidase activity"/>
    <property type="evidence" value="ECO:0007669"/>
    <property type="project" value="InterPro"/>
</dbReference>
<feature type="transmembrane region" description="Helical" evidence="9">
    <location>
        <begin position="289"/>
        <end position="311"/>
    </location>
</feature>
<feature type="transmembrane region" description="Helical" evidence="9">
    <location>
        <begin position="164"/>
        <end position="182"/>
    </location>
</feature>
<feature type="compositionally biased region" description="Basic and acidic residues" evidence="10">
    <location>
        <begin position="586"/>
        <end position="626"/>
    </location>
</feature>
<evidence type="ECO:0000256" key="10">
    <source>
        <dbReference type="SAM" id="MobiDB-lite"/>
    </source>
</evidence>
<keyword evidence="6 9" id="KW-0720">Serine protease</keyword>
<sequence length="1091" mass="125460">MGRISPYASPESELEIKIQALQTDPHPVGGPLRPRPLPPPPYQPFEKWFPWIVPTVVVVNIVLFVISMYINNCPENSTKCIGTSTLGRFAFQSTKENPLLGPSAATLQKIGALEVNEVVKHHEAWRLASCMWLHAGVFHVIANMVSLLFVGIRLEEEFGFVRIGLLYVVAGIGGSLLSSLFVRTTISVGASGALFGLLGAMLSELLVNWTIYENKLQAIVTLLLIIVINLSVGILPHVDNFAHLGGFVTGFLLGFVLLIRPQYGWVSKRKVPAGYIAPSSKSKYKTYQYTMLFVALILLISGFIIGLVLLLDGVDGNEHCSWCRYLSCFPTPFWNCEAQCLTSQEGNRMNMTCLENHKSKIYILGNGNTTEQFQKLCIDLLIESFALLNRLHNKRNTREDEETKHEEQNVIIQKSEETLEDDEDIQELNGHNMIEEEQKSKKTPEDNEDNQEGPMEKDNEDNQEDSMEEYDEDDTFEEANEENESFEDEDSEEDATNAFEDVDSEEDATEEEGKEEDDDDDEEEEHNSKNANEEKEIAEGDSGKAKKCNEENMAALLKEKAKKAGERSRKKVKENSVDNDEDGEEDRMKEEEEDNGAKVDKENTDGDGQNAEKRSNVEKLETSSKEKVKKSWQRRRKKKVEDVSFKKAASGAEDKPESSTKKKSKKRAECMGMIFMCSSQTKNDCYHYRVLGLPASKKGLVKKIYKGMRLFLYDIDLKLMYGIYKAAGAGGYNIEPKAFKSQFPSQVRFSVFEDCLPLAEEKFKMVIKNNYFTRNKFDCQLTSSQVKELCKLFVPARKVSHAKNVGRGRTENPTPVRRQRKRRWRGDDETPKRQETNRRRRGDVERRTSLREERWHHERPRKRRRDAVISPVAPLWQPPPLPAPAPQPLIVPSYAYSSIPEVNVYRPDPYLDDRDPYRGGRDPYFDRHDPYRERRDPYIEHRDSSRDGRGLAPQDTYRREPIMEHTDVYRPDRLVEYQDSYRRDELLEYRDLRSSNLGTRRLDEIGSRDPYVSYRDRTSNLETRRREEIVSRDPYVSYQDRPSYADPLYSTERLSQTGLVPEYRRAGPITDHLSSRDPLPEYRSRGTLSRY</sequence>
<dbReference type="InterPro" id="IPR013989">
    <property type="entry name" value="Dev_and_cell_death_domain"/>
</dbReference>
<feature type="compositionally biased region" description="Basic and acidic residues" evidence="10">
    <location>
        <begin position="433"/>
        <end position="445"/>
    </location>
</feature>
<evidence type="ECO:0000256" key="9">
    <source>
        <dbReference type="RuleBase" id="RU362115"/>
    </source>
</evidence>
<comment type="subcellular location">
    <subcellularLocation>
        <location evidence="2 9">Membrane</location>
        <topology evidence="2 9">Multi-pass membrane protein</topology>
    </subcellularLocation>
</comment>
<evidence type="ECO:0000313" key="12">
    <source>
        <dbReference type="EMBL" id="CAI9776416.1"/>
    </source>
</evidence>
<feature type="region of interest" description="Disordered" evidence="10">
    <location>
        <begin position="904"/>
        <end position="954"/>
    </location>
</feature>
<evidence type="ECO:0000256" key="6">
    <source>
        <dbReference type="ARBA" id="ARBA00022825"/>
    </source>
</evidence>
<organism evidence="12 13">
    <name type="scientific">Fraxinus pennsylvanica</name>
    <dbReference type="NCBI Taxonomy" id="56036"/>
    <lineage>
        <taxon>Eukaryota</taxon>
        <taxon>Viridiplantae</taxon>
        <taxon>Streptophyta</taxon>
        <taxon>Embryophyta</taxon>
        <taxon>Tracheophyta</taxon>
        <taxon>Spermatophyta</taxon>
        <taxon>Magnoliopsida</taxon>
        <taxon>eudicotyledons</taxon>
        <taxon>Gunneridae</taxon>
        <taxon>Pentapetalae</taxon>
        <taxon>asterids</taxon>
        <taxon>lamiids</taxon>
        <taxon>Lamiales</taxon>
        <taxon>Oleaceae</taxon>
        <taxon>Oleeae</taxon>
        <taxon>Fraxinus</taxon>
    </lineage>
</organism>
<evidence type="ECO:0000256" key="8">
    <source>
        <dbReference type="ARBA" id="ARBA00023136"/>
    </source>
</evidence>
<evidence type="ECO:0000259" key="11">
    <source>
        <dbReference type="PROSITE" id="PS51222"/>
    </source>
</evidence>
<dbReference type="InterPro" id="IPR035952">
    <property type="entry name" value="Rhomboid-like_sf"/>
</dbReference>
<feature type="compositionally biased region" description="Basic and acidic residues" evidence="10">
    <location>
        <begin position="825"/>
        <end position="856"/>
    </location>
</feature>
<dbReference type="InterPro" id="IPR002610">
    <property type="entry name" value="Peptidase_S54_rhomboid-like"/>
</dbReference>
<feature type="transmembrane region" description="Helical" evidence="9">
    <location>
        <begin position="131"/>
        <end position="152"/>
    </location>
</feature>
<protein>
    <recommendedName>
        <fullName evidence="9">RHOMBOID-like protein</fullName>
        <ecNumber evidence="9">3.4.21.105</ecNumber>
    </recommendedName>
</protein>
<keyword evidence="8 9" id="KW-0472">Membrane</keyword>
<evidence type="ECO:0000256" key="4">
    <source>
        <dbReference type="ARBA" id="ARBA00022692"/>
    </source>
</evidence>
<feature type="compositionally biased region" description="Basic and acidic residues" evidence="10">
    <location>
        <begin position="557"/>
        <end position="567"/>
    </location>
</feature>
<dbReference type="PROSITE" id="PS51222">
    <property type="entry name" value="DCD"/>
    <property type="match status" value="1"/>
</dbReference>
<feature type="region of interest" description="Disordered" evidence="10">
    <location>
        <begin position="803"/>
        <end position="866"/>
    </location>
</feature>
<reference evidence="12" key="1">
    <citation type="submission" date="2023-05" db="EMBL/GenBank/DDBJ databases">
        <authorList>
            <person name="Huff M."/>
        </authorList>
    </citation>
    <scope>NUCLEOTIDE SEQUENCE</scope>
</reference>
<dbReference type="Gene3D" id="1.20.1540.10">
    <property type="entry name" value="Rhomboid-like"/>
    <property type="match status" value="1"/>
</dbReference>
<evidence type="ECO:0000256" key="5">
    <source>
        <dbReference type="ARBA" id="ARBA00022801"/>
    </source>
</evidence>
<feature type="transmembrane region" description="Helical" evidence="9">
    <location>
        <begin position="216"/>
        <end position="235"/>
    </location>
</feature>
<dbReference type="PANTHER" id="PTHR22936">
    <property type="entry name" value="RHOMBOID-RELATED"/>
    <property type="match status" value="1"/>
</dbReference>
<evidence type="ECO:0000256" key="3">
    <source>
        <dbReference type="ARBA" id="ARBA00009045"/>
    </source>
</evidence>
<feature type="compositionally biased region" description="Acidic residues" evidence="10">
    <location>
        <begin position="458"/>
        <end position="525"/>
    </location>
</feature>
<dbReference type="InterPro" id="IPR022764">
    <property type="entry name" value="Peptidase_S54_rhomboid_dom"/>
</dbReference>
<evidence type="ECO:0000256" key="1">
    <source>
        <dbReference type="ARBA" id="ARBA00000156"/>
    </source>
</evidence>
<feature type="compositionally biased region" description="Basic and acidic residues" evidence="10">
    <location>
        <begin position="526"/>
        <end position="550"/>
    </location>
</feature>
<feature type="transmembrane region" description="Helical" evidence="9">
    <location>
        <begin position="48"/>
        <end position="70"/>
    </location>
</feature>
<dbReference type="GO" id="GO:0006508">
    <property type="term" value="P:proteolysis"/>
    <property type="evidence" value="ECO:0007669"/>
    <property type="project" value="UniProtKB-KW"/>
</dbReference>
<keyword evidence="4 9" id="KW-0812">Transmembrane</keyword>
<dbReference type="GO" id="GO:0005794">
    <property type="term" value="C:Golgi apparatus"/>
    <property type="evidence" value="ECO:0007669"/>
    <property type="project" value="UniProtKB-ARBA"/>
</dbReference>
<dbReference type="Pfam" id="PF01694">
    <property type="entry name" value="Rhomboid"/>
    <property type="match status" value="1"/>
</dbReference>
<keyword evidence="13" id="KW-1185">Reference proteome</keyword>
<keyword evidence="9" id="KW-0645">Protease</keyword>
<dbReference type="SUPFAM" id="SSF144091">
    <property type="entry name" value="Rhomboid-like"/>
    <property type="match status" value="1"/>
</dbReference>
<name>A0AAD1ZV79_9LAMI</name>
<feature type="transmembrane region" description="Helical" evidence="9">
    <location>
        <begin position="188"/>
        <end position="209"/>
    </location>
</feature>
<dbReference type="EC" id="3.4.21.105" evidence="9"/>
<evidence type="ECO:0000256" key="2">
    <source>
        <dbReference type="ARBA" id="ARBA00004141"/>
    </source>
</evidence>
<dbReference type="PANTHER" id="PTHR22936:SF107">
    <property type="entry name" value="RHOMBOID-LIKE PROTEIN 1"/>
    <property type="match status" value="1"/>
</dbReference>